<dbReference type="InterPro" id="IPR011991">
    <property type="entry name" value="ArsR-like_HTH"/>
</dbReference>
<dbReference type="EMBL" id="DXAQ01000067">
    <property type="protein sequence ID" value="HIZ89139.1"/>
    <property type="molecule type" value="Genomic_DNA"/>
</dbReference>
<proteinExistence type="predicted"/>
<dbReference type="PANTHER" id="PTHR43132">
    <property type="entry name" value="ARSENICAL RESISTANCE OPERON REPRESSOR ARSR-RELATED"/>
    <property type="match status" value="1"/>
</dbReference>
<dbReference type="GO" id="GO:0003677">
    <property type="term" value="F:DNA binding"/>
    <property type="evidence" value="ECO:0007669"/>
    <property type="project" value="UniProtKB-KW"/>
</dbReference>
<dbReference type="InterPro" id="IPR036388">
    <property type="entry name" value="WH-like_DNA-bd_sf"/>
</dbReference>
<evidence type="ECO:0000313" key="5">
    <source>
        <dbReference type="EMBL" id="HIZ89139.1"/>
    </source>
</evidence>
<dbReference type="Proteomes" id="UP000824176">
    <property type="component" value="Unassembled WGS sequence"/>
</dbReference>
<feature type="domain" description="HTH arsR-type" evidence="4">
    <location>
        <begin position="21"/>
        <end position="115"/>
    </location>
</feature>
<keyword evidence="2" id="KW-0238">DNA-binding</keyword>
<evidence type="ECO:0000259" key="4">
    <source>
        <dbReference type="PROSITE" id="PS50987"/>
    </source>
</evidence>
<reference evidence="5" key="2">
    <citation type="submission" date="2021-04" db="EMBL/GenBank/DDBJ databases">
        <authorList>
            <person name="Gilroy R."/>
        </authorList>
    </citation>
    <scope>NUCLEOTIDE SEQUENCE</scope>
    <source>
        <strain evidence="5">ChiW4-1371</strain>
    </source>
</reference>
<keyword evidence="3" id="KW-0804">Transcription</keyword>
<evidence type="ECO:0000313" key="6">
    <source>
        <dbReference type="Proteomes" id="UP000824176"/>
    </source>
</evidence>
<sequence length="115" mass="13055">MGEESKIIDAEAVHIAKEGLPSEYSFVALELFYKVFADTTRIKILFALKETELCVYDICAALSLKQSTVSQQLRFLRQTGIVKSRQEGKNVFYSLDDDHITGVLLMGLEHINEKR</sequence>
<dbReference type="PANTHER" id="PTHR43132:SF6">
    <property type="entry name" value="HTH-TYPE TRANSCRIPTIONAL REPRESSOR CZRA"/>
    <property type="match status" value="1"/>
</dbReference>
<evidence type="ECO:0000256" key="2">
    <source>
        <dbReference type="ARBA" id="ARBA00023125"/>
    </source>
</evidence>
<accession>A0A9D2GU08</accession>
<dbReference type="InterPro" id="IPR036390">
    <property type="entry name" value="WH_DNA-bd_sf"/>
</dbReference>
<protein>
    <submittedName>
        <fullName evidence="5">Metalloregulator ArsR/SmtB family transcription factor</fullName>
    </submittedName>
</protein>
<reference evidence="5" key="1">
    <citation type="journal article" date="2021" name="PeerJ">
        <title>Extensive microbial diversity within the chicken gut microbiome revealed by metagenomics and culture.</title>
        <authorList>
            <person name="Gilroy R."/>
            <person name="Ravi A."/>
            <person name="Getino M."/>
            <person name="Pursley I."/>
            <person name="Horton D.L."/>
            <person name="Alikhan N.F."/>
            <person name="Baker D."/>
            <person name="Gharbi K."/>
            <person name="Hall N."/>
            <person name="Watson M."/>
            <person name="Adriaenssens E.M."/>
            <person name="Foster-Nyarko E."/>
            <person name="Jarju S."/>
            <person name="Secka A."/>
            <person name="Antonio M."/>
            <person name="Oren A."/>
            <person name="Chaudhuri R.R."/>
            <person name="La Ragione R."/>
            <person name="Hildebrand F."/>
            <person name="Pallen M.J."/>
        </authorList>
    </citation>
    <scope>NUCLEOTIDE SEQUENCE</scope>
    <source>
        <strain evidence="5">ChiW4-1371</strain>
    </source>
</reference>
<dbReference type="SMART" id="SM00418">
    <property type="entry name" value="HTH_ARSR"/>
    <property type="match status" value="1"/>
</dbReference>
<dbReference type="PROSITE" id="PS50987">
    <property type="entry name" value="HTH_ARSR_2"/>
    <property type="match status" value="1"/>
</dbReference>
<gene>
    <name evidence="5" type="ORF">H9804_04280</name>
</gene>
<dbReference type="GO" id="GO:0003700">
    <property type="term" value="F:DNA-binding transcription factor activity"/>
    <property type="evidence" value="ECO:0007669"/>
    <property type="project" value="InterPro"/>
</dbReference>
<dbReference type="InterPro" id="IPR051011">
    <property type="entry name" value="Metal_resp_trans_reg"/>
</dbReference>
<evidence type="ECO:0000256" key="1">
    <source>
        <dbReference type="ARBA" id="ARBA00023015"/>
    </source>
</evidence>
<keyword evidence="1" id="KW-0805">Transcription regulation</keyword>
<name>A0A9D2GU08_9BACT</name>
<dbReference type="SUPFAM" id="SSF46785">
    <property type="entry name" value="Winged helix' DNA-binding domain"/>
    <property type="match status" value="1"/>
</dbReference>
<dbReference type="InterPro" id="IPR001845">
    <property type="entry name" value="HTH_ArsR_DNA-bd_dom"/>
</dbReference>
<dbReference type="AlphaFoldDB" id="A0A9D2GU08"/>
<comment type="caution">
    <text evidence="5">The sequence shown here is derived from an EMBL/GenBank/DDBJ whole genome shotgun (WGS) entry which is preliminary data.</text>
</comment>
<dbReference type="Pfam" id="PF01022">
    <property type="entry name" value="HTH_5"/>
    <property type="match status" value="1"/>
</dbReference>
<dbReference type="NCBIfam" id="NF033788">
    <property type="entry name" value="HTH_metalloreg"/>
    <property type="match status" value="1"/>
</dbReference>
<organism evidence="5 6">
    <name type="scientific">Candidatus Mucispirillum faecigallinarum</name>
    <dbReference type="NCBI Taxonomy" id="2838699"/>
    <lineage>
        <taxon>Bacteria</taxon>
        <taxon>Pseudomonadati</taxon>
        <taxon>Deferribacterota</taxon>
        <taxon>Deferribacteres</taxon>
        <taxon>Deferribacterales</taxon>
        <taxon>Mucispirillaceae</taxon>
        <taxon>Mucispirillum</taxon>
    </lineage>
</organism>
<evidence type="ECO:0000256" key="3">
    <source>
        <dbReference type="ARBA" id="ARBA00023163"/>
    </source>
</evidence>
<dbReference type="PRINTS" id="PR00778">
    <property type="entry name" value="HTHARSR"/>
</dbReference>
<dbReference type="Gene3D" id="1.10.10.10">
    <property type="entry name" value="Winged helix-like DNA-binding domain superfamily/Winged helix DNA-binding domain"/>
    <property type="match status" value="1"/>
</dbReference>
<dbReference type="CDD" id="cd00090">
    <property type="entry name" value="HTH_ARSR"/>
    <property type="match status" value="1"/>
</dbReference>